<evidence type="ECO:0000313" key="2">
    <source>
        <dbReference type="EMBL" id="OAQ86836.1"/>
    </source>
</evidence>
<evidence type="ECO:0000256" key="1">
    <source>
        <dbReference type="SAM" id="MobiDB-lite"/>
    </source>
</evidence>
<protein>
    <submittedName>
        <fullName evidence="2">Uncharacterized protein</fullName>
    </submittedName>
</protein>
<name>A0A179H997_PURLI</name>
<dbReference type="Proteomes" id="UP000078240">
    <property type="component" value="Unassembled WGS sequence"/>
</dbReference>
<sequence length="223" mass="24299">MEEGRRHERKRLGAPCVVVEQAQHSGVPDNIPDPGVELLLQGERQVRALDVLPIEREVEQPHALVRRRAAEDGREDLARIGWGVHRREAEDGDAAEPCHDVRGEDLPDGSDAEGPAKLDQTVTVGAAVEVQVLEEHHLRQRRPVDHLSGVNDQWSQQSGQDEAAERDGKGGQDGGGGRDGAVVEEPLDGVDFHSGETVVTGRGDEGRDDVLLDLERLSKVEEA</sequence>
<dbReference type="EMBL" id="LSBH01000001">
    <property type="protein sequence ID" value="OAQ86836.1"/>
    <property type="molecule type" value="Genomic_DNA"/>
</dbReference>
<feature type="region of interest" description="Disordered" evidence="1">
    <location>
        <begin position="86"/>
        <end position="121"/>
    </location>
</feature>
<proteinExistence type="predicted"/>
<feature type="region of interest" description="Disordered" evidence="1">
    <location>
        <begin position="135"/>
        <end position="207"/>
    </location>
</feature>
<organism evidence="2 3">
    <name type="scientific">Purpureocillium lilacinum</name>
    <name type="common">Paecilomyces lilacinus</name>
    <dbReference type="NCBI Taxonomy" id="33203"/>
    <lineage>
        <taxon>Eukaryota</taxon>
        <taxon>Fungi</taxon>
        <taxon>Dikarya</taxon>
        <taxon>Ascomycota</taxon>
        <taxon>Pezizomycotina</taxon>
        <taxon>Sordariomycetes</taxon>
        <taxon>Hypocreomycetidae</taxon>
        <taxon>Hypocreales</taxon>
        <taxon>Ophiocordycipitaceae</taxon>
        <taxon>Purpureocillium</taxon>
    </lineage>
</organism>
<comment type="caution">
    <text evidence="2">The sequence shown here is derived from an EMBL/GenBank/DDBJ whole genome shotgun (WGS) entry which is preliminary data.</text>
</comment>
<feature type="compositionally biased region" description="Polar residues" evidence="1">
    <location>
        <begin position="150"/>
        <end position="160"/>
    </location>
</feature>
<reference evidence="2 3" key="1">
    <citation type="submission" date="2016-01" db="EMBL/GenBank/DDBJ databases">
        <title>Biosynthesis of antibiotic leucinostatins and their inhibition on Phytophthora in bio-control Purpureocillium lilacinum.</title>
        <authorList>
            <person name="Wang G."/>
            <person name="Liu Z."/>
            <person name="Lin R."/>
            <person name="Li E."/>
            <person name="Mao Z."/>
            <person name="Ling J."/>
            <person name="Yin W."/>
            <person name="Xie B."/>
        </authorList>
    </citation>
    <scope>NUCLEOTIDE SEQUENCE [LARGE SCALE GENOMIC DNA]</scope>
    <source>
        <strain evidence="2">PLBJ-1</strain>
    </source>
</reference>
<evidence type="ECO:0000313" key="3">
    <source>
        <dbReference type="Proteomes" id="UP000078240"/>
    </source>
</evidence>
<gene>
    <name evidence="2" type="ORF">VFPBJ_00876</name>
</gene>
<dbReference type="AlphaFoldDB" id="A0A179H997"/>
<feature type="compositionally biased region" description="Basic and acidic residues" evidence="1">
    <location>
        <begin position="135"/>
        <end position="145"/>
    </location>
</feature>
<feature type="compositionally biased region" description="Basic and acidic residues" evidence="1">
    <location>
        <begin position="96"/>
        <end position="105"/>
    </location>
</feature>
<accession>A0A179H997</accession>